<dbReference type="InterPro" id="IPR050563">
    <property type="entry name" value="4-hydroxybenzoyl-CoA_TE"/>
</dbReference>
<dbReference type="EMBL" id="JANCMU010000010">
    <property type="protein sequence ID" value="MDG4947031.1"/>
    <property type="molecule type" value="Genomic_DNA"/>
</dbReference>
<dbReference type="Pfam" id="PF13279">
    <property type="entry name" value="4HBT_2"/>
    <property type="match status" value="1"/>
</dbReference>
<dbReference type="PANTHER" id="PTHR31793">
    <property type="entry name" value="4-HYDROXYBENZOYL-COA THIOESTERASE FAMILY MEMBER"/>
    <property type="match status" value="1"/>
</dbReference>
<reference evidence="1" key="1">
    <citation type="submission" date="2022-07" db="EMBL/GenBank/DDBJ databases">
        <title>Description and genome-wide analysis of Profundicola chukchiensis gen. nov., sp. nov., marine bacteria isolated from bottom sediments of the Chukchi Sea.</title>
        <authorList>
            <person name="Romanenko L."/>
            <person name="Otstavnykh N."/>
            <person name="Kurilenko V."/>
            <person name="Eremeev V."/>
            <person name="Velansky P."/>
            <person name="Mikhailov V."/>
            <person name="Isaeva M."/>
        </authorList>
    </citation>
    <scope>NUCLEOTIDE SEQUENCE</scope>
    <source>
        <strain evidence="1">KMM 9713</strain>
    </source>
</reference>
<dbReference type="GO" id="GO:0047617">
    <property type="term" value="F:fatty acyl-CoA hydrolase activity"/>
    <property type="evidence" value="ECO:0007669"/>
    <property type="project" value="TreeGrafter"/>
</dbReference>
<sequence>MKIFKSHVQVRWSDLDPNMHLANQSYMSFTSFARMKALNELGFDTKHMHIWKRGPVIFEEKFNFFREILPDTTIYIHTKISGVSEDFVLFEFEHDLYDEQGQHKAKSKIFGCWLDFTTRKMATELPQEMMGVMEALDTEGARILSKMDIKNLGVAPQNINPEDLK</sequence>
<dbReference type="AlphaFoldDB" id="A0A9X4MY61"/>
<dbReference type="SUPFAM" id="SSF54637">
    <property type="entry name" value="Thioesterase/thiol ester dehydrase-isomerase"/>
    <property type="match status" value="1"/>
</dbReference>
<comment type="caution">
    <text evidence="1">The sequence shown here is derived from an EMBL/GenBank/DDBJ whole genome shotgun (WGS) entry which is preliminary data.</text>
</comment>
<gene>
    <name evidence="1" type="ORF">NMK71_11470</name>
</gene>
<evidence type="ECO:0000313" key="1">
    <source>
        <dbReference type="EMBL" id="MDG4947031.1"/>
    </source>
</evidence>
<evidence type="ECO:0000313" key="2">
    <source>
        <dbReference type="Proteomes" id="UP001152599"/>
    </source>
</evidence>
<dbReference type="Proteomes" id="UP001152599">
    <property type="component" value="Unassembled WGS sequence"/>
</dbReference>
<accession>A0A9X4MY61</accession>
<dbReference type="Gene3D" id="3.10.129.10">
    <property type="entry name" value="Hotdog Thioesterase"/>
    <property type="match status" value="1"/>
</dbReference>
<dbReference type="InterPro" id="IPR029069">
    <property type="entry name" value="HotDog_dom_sf"/>
</dbReference>
<name>A0A9X4MY61_9FLAO</name>
<organism evidence="1 2">
    <name type="scientific">Profundicola chukchiensis</name>
    <dbReference type="NCBI Taxonomy" id="2961959"/>
    <lineage>
        <taxon>Bacteria</taxon>
        <taxon>Pseudomonadati</taxon>
        <taxon>Bacteroidota</taxon>
        <taxon>Flavobacteriia</taxon>
        <taxon>Flavobacteriales</taxon>
        <taxon>Weeksellaceae</taxon>
        <taxon>Profundicola</taxon>
    </lineage>
</organism>
<proteinExistence type="predicted"/>
<keyword evidence="2" id="KW-1185">Reference proteome</keyword>
<dbReference type="PANTHER" id="PTHR31793:SF24">
    <property type="entry name" value="LONG-CHAIN ACYL-COA THIOESTERASE FADM"/>
    <property type="match status" value="1"/>
</dbReference>
<protein>
    <submittedName>
        <fullName evidence="1">Acyl-CoA thioesterase</fullName>
    </submittedName>
</protein>
<dbReference type="RefSeq" id="WP_304421294.1">
    <property type="nucleotide sequence ID" value="NZ_JANCMU010000010.1"/>
</dbReference>
<dbReference type="CDD" id="cd00586">
    <property type="entry name" value="4HBT"/>
    <property type="match status" value="1"/>
</dbReference>